<sequence>MASRGKVFMCIAICGFGTFIQLLELCDGYCLCPKDTKFIDTNVSNWSMSLLASDQQGQYDALHSPINSSLCWRRKRKPAIATVQNSQQWIQGKFAHQNGCITQIESFGRCGDNGYIKTFTLEYSYNGTKFIDYVDLTLTKKVFKGNRDSLNGALNRLPPKMIRAIRAYPQEKKTSWSWKWELYGCPKEALPLLKARAMSKKETYISCLASSVYLDTLNATTTSLLSDDDHLTCLDLGVVTSYWHALIRFGRFPSGFPIKLIGAGIRCDSRHILVTYPQSASSCGAPSRVCRIQEGLVCEVFCEGGLAKDILDLTIYFRGDLNTRLCEITSDVLNYVV</sequence>
<evidence type="ECO:0000256" key="6">
    <source>
        <dbReference type="ARBA" id="ARBA00023157"/>
    </source>
</evidence>
<evidence type="ECO:0000313" key="10">
    <source>
        <dbReference type="EnsemblMetazoa" id="CapteP199140"/>
    </source>
</evidence>
<dbReference type="Pfam" id="PF00754">
    <property type="entry name" value="F5_F8_type_C"/>
    <property type="match status" value="1"/>
</dbReference>
<dbReference type="GO" id="GO:0007155">
    <property type="term" value="P:cell adhesion"/>
    <property type="evidence" value="ECO:0007669"/>
    <property type="project" value="UniProtKB-KW"/>
</dbReference>
<dbReference type="PANTHER" id="PTHR46806">
    <property type="entry name" value="F5/8 TYPE C DOMAIN-CONTAINING PROTEIN"/>
    <property type="match status" value="1"/>
</dbReference>
<name>R7TQC4_CAPTE</name>
<evidence type="ECO:0000256" key="2">
    <source>
        <dbReference type="ARBA" id="ARBA00004613"/>
    </source>
</evidence>
<dbReference type="InterPro" id="IPR000421">
    <property type="entry name" value="FA58C"/>
</dbReference>
<dbReference type="InterPro" id="IPR050633">
    <property type="entry name" value="Neuropilin_MCO_CoagFactor"/>
</dbReference>
<dbReference type="InterPro" id="IPR008979">
    <property type="entry name" value="Galactose-bd-like_sf"/>
</dbReference>
<evidence type="ECO:0000259" key="8">
    <source>
        <dbReference type="Pfam" id="PF00754"/>
    </source>
</evidence>
<dbReference type="Proteomes" id="UP000014760">
    <property type="component" value="Unassembled WGS sequence"/>
</dbReference>
<dbReference type="GO" id="GO:0012505">
    <property type="term" value="C:endomembrane system"/>
    <property type="evidence" value="ECO:0007669"/>
    <property type="project" value="UniProtKB-SubCell"/>
</dbReference>
<comment type="subcellular location">
    <subcellularLocation>
        <location evidence="1">Endomembrane system</location>
        <topology evidence="1">Peripheral membrane protein</topology>
    </subcellularLocation>
    <subcellularLocation>
        <location evidence="2">Secreted</location>
    </subcellularLocation>
</comment>
<evidence type="ECO:0000256" key="5">
    <source>
        <dbReference type="ARBA" id="ARBA00023136"/>
    </source>
</evidence>
<feature type="chain" id="PRO_5008787261" description="F5/8 type C domain-containing protein" evidence="7">
    <location>
        <begin position="29"/>
        <end position="337"/>
    </location>
</feature>
<dbReference type="GO" id="GO:0005886">
    <property type="term" value="C:plasma membrane"/>
    <property type="evidence" value="ECO:0007669"/>
    <property type="project" value="TreeGrafter"/>
</dbReference>
<dbReference type="GO" id="GO:0038023">
    <property type="term" value="F:signaling receptor activity"/>
    <property type="evidence" value="ECO:0007669"/>
    <property type="project" value="TreeGrafter"/>
</dbReference>
<keyword evidence="7" id="KW-0732">Signal</keyword>
<evidence type="ECO:0000313" key="9">
    <source>
        <dbReference type="EMBL" id="ELT93235.1"/>
    </source>
</evidence>
<dbReference type="OrthoDB" id="6138650at2759"/>
<accession>R7TQC4</accession>
<evidence type="ECO:0000256" key="4">
    <source>
        <dbReference type="ARBA" id="ARBA00022889"/>
    </source>
</evidence>
<gene>
    <name evidence="9" type="ORF">CAPTEDRAFT_199140</name>
</gene>
<keyword evidence="4" id="KW-0130">Cell adhesion</keyword>
<keyword evidence="3" id="KW-0964">Secreted</keyword>
<dbReference type="GO" id="GO:0005576">
    <property type="term" value="C:extracellular region"/>
    <property type="evidence" value="ECO:0007669"/>
    <property type="project" value="UniProtKB-SubCell"/>
</dbReference>
<proteinExistence type="predicted"/>
<dbReference type="EMBL" id="AMQN01012885">
    <property type="status" value="NOT_ANNOTATED_CDS"/>
    <property type="molecule type" value="Genomic_DNA"/>
</dbReference>
<dbReference type="Gene3D" id="2.60.120.260">
    <property type="entry name" value="Galactose-binding domain-like"/>
    <property type="match status" value="1"/>
</dbReference>
<keyword evidence="11" id="KW-1185">Reference proteome</keyword>
<dbReference type="HOGENOM" id="CLU_068330_0_0_1"/>
<reference evidence="10" key="3">
    <citation type="submission" date="2015-06" db="UniProtKB">
        <authorList>
            <consortium name="EnsemblMetazoa"/>
        </authorList>
    </citation>
    <scope>IDENTIFICATION</scope>
</reference>
<reference evidence="11" key="1">
    <citation type="submission" date="2012-12" db="EMBL/GenBank/DDBJ databases">
        <authorList>
            <person name="Hellsten U."/>
            <person name="Grimwood J."/>
            <person name="Chapman J.A."/>
            <person name="Shapiro H."/>
            <person name="Aerts A."/>
            <person name="Otillar R.P."/>
            <person name="Terry A.Y."/>
            <person name="Boore J.L."/>
            <person name="Simakov O."/>
            <person name="Marletaz F."/>
            <person name="Cho S.-J."/>
            <person name="Edsinger-Gonzales E."/>
            <person name="Havlak P."/>
            <person name="Kuo D.-H."/>
            <person name="Larsson T."/>
            <person name="Lv J."/>
            <person name="Arendt D."/>
            <person name="Savage R."/>
            <person name="Osoegawa K."/>
            <person name="de Jong P."/>
            <person name="Lindberg D.R."/>
            <person name="Seaver E.C."/>
            <person name="Weisblat D.A."/>
            <person name="Putnam N.H."/>
            <person name="Grigoriev I.V."/>
            <person name="Rokhsar D.S."/>
        </authorList>
    </citation>
    <scope>NUCLEOTIDE SEQUENCE</scope>
    <source>
        <strain evidence="11">I ESC-2004</strain>
    </source>
</reference>
<evidence type="ECO:0000256" key="7">
    <source>
        <dbReference type="SAM" id="SignalP"/>
    </source>
</evidence>
<evidence type="ECO:0000256" key="1">
    <source>
        <dbReference type="ARBA" id="ARBA00004184"/>
    </source>
</evidence>
<feature type="domain" description="F5/8 type C" evidence="8">
    <location>
        <begin position="84"/>
        <end position="178"/>
    </location>
</feature>
<evidence type="ECO:0000256" key="3">
    <source>
        <dbReference type="ARBA" id="ARBA00022525"/>
    </source>
</evidence>
<keyword evidence="5" id="KW-0472">Membrane</keyword>
<feature type="signal peptide" evidence="7">
    <location>
        <begin position="1"/>
        <end position="28"/>
    </location>
</feature>
<evidence type="ECO:0000313" key="11">
    <source>
        <dbReference type="Proteomes" id="UP000014760"/>
    </source>
</evidence>
<dbReference type="AlphaFoldDB" id="R7TQC4"/>
<organism evidence="9">
    <name type="scientific">Capitella teleta</name>
    <name type="common">Polychaete worm</name>
    <dbReference type="NCBI Taxonomy" id="283909"/>
    <lineage>
        <taxon>Eukaryota</taxon>
        <taxon>Metazoa</taxon>
        <taxon>Spiralia</taxon>
        <taxon>Lophotrochozoa</taxon>
        <taxon>Annelida</taxon>
        <taxon>Polychaeta</taxon>
        <taxon>Sedentaria</taxon>
        <taxon>Scolecida</taxon>
        <taxon>Capitellidae</taxon>
        <taxon>Capitella</taxon>
    </lineage>
</organism>
<dbReference type="PANTHER" id="PTHR46806:SF5">
    <property type="entry name" value="F5_8 TYPE C DOMAIN-CONTAINING PROTEIN"/>
    <property type="match status" value="1"/>
</dbReference>
<keyword evidence="6" id="KW-1015">Disulfide bond</keyword>
<dbReference type="EMBL" id="KB309823">
    <property type="protein sequence ID" value="ELT93235.1"/>
    <property type="molecule type" value="Genomic_DNA"/>
</dbReference>
<dbReference type="SUPFAM" id="SSF49785">
    <property type="entry name" value="Galactose-binding domain-like"/>
    <property type="match status" value="1"/>
</dbReference>
<reference evidence="9 11" key="2">
    <citation type="journal article" date="2013" name="Nature">
        <title>Insights into bilaterian evolution from three spiralian genomes.</title>
        <authorList>
            <person name="Simakov O."/>
            <person name="Marletaz F."/>
            <person name="Cho S.J."/>
            <person name="Edsinger-Gonzales E."/>
            <person name="Havlak P."/>
            <person name="Hellsten U."/>
            <person name="Kuo D.H."/>
            <person name="Larsson T."/>
            <person name="Lv J."/>
            <person name="Arendt D."/>
            <person name="Savage R."/>
            <person name="Osoegawa K."/>
            <person name="de Jong P."/>
            <person name="Grimwood J."/>
            <person name="Chapman J.A."/>
            <person name="Shapiro H."/>
            <person name="Aerts A."/>
            <person name="Otillar R.P."/>
            <person name="Terry A.Y."/>
            <person name="Boore J.L."/>
            <person name="Grigoriev I.V."/>
            <person name="Lindberg D.R."/>
            <person name="Seaver E.C."/>
            <person name="Weisblat D.A."/>
            <person name="Putnam N.H."/>
            <person name="Rokhsar D.S."/>
        </authorList>
    </citation>
    <scope>NUCLEOTIDE SEQUENCE</scope>
    <source>
        <strain evidence="9 11">I ESC-2004</strain>
    </source>
</reference>
<dbReference type="EnsemblMetazoa" id="CapteT199140">
    <property type="protein sequence ID" value="CapteP199140"/>
    <property type="gene ID" value="CapteG199140"/>
</dbReference>
<protein>
    <recommendedName>
        <fullName evidence="8">F5/8 type C domain-containing protein</fullName>
    </recommendedName>
</protein>